<name>A0ABR0DVT6_9LAMI</name>
<dbReference type="InterPro" id="IPR004265">
    <property type="entry name" value="Dirigent"/>
</dbReference>
<evidence type="ECO:0000313" key="5">
    <source>
        <dbReference type="EMBL" id="KAK4493324.1"/>
    </source>
</evidence>
<comment type="caution">
    <text evidence="5">The sequence shown here is derived from an EMBL/GenBank/DDBJ whole genome shotgun (WGS) entry which is preliminary data.</text>
</comment>
<proteinExistence type="inferred from homology"/>
<dbReference type="Pfam" id="PF03018">
    <property type="entry name" value="Dirigent"/>
    <property type="match status" value="1"/>
</dbReference>
<accession>A0ABR0DVT6</accession>
<dbReference type="InterPro" id="IPR044859">
    <property type="entry name" value="Allene_oxi_cyc_Dirigent"/>
</dbReference>
<gene>
    <name evidence="5" type="ORF">RD792_017790</name>
</gene>
<organism evidence="5 6">
    <name type="scientific">Penstemon davidsonii</name>
    <dbReference type="NCBI Taxonomy" id="160366"/>
    <lineage>
        <taxon>Eukaryota</taxon>
        <taxon>Viridiplantae</taxon>
        <taxon>Streptophyta</taxon>
        <taxon>Embryophyta</taxon>
        <taxon>Tracheophyta</taxon>
        <taxon>Spermatophyta</taxon>
        <taxon>Magnoliopsida</taxon>
        <taxon>eudicotyledons</taxon>
        <taxon>Gunneridae</taxon>
        <taxon>Pentapetalae</taxon>
        <taxon>asterids</taxon>
        <taxon>lamiids</taxon>
        <taxon>Lamiales</taxon>
        <taxon>Plantaginaceae</taxon>
        <taxon>Cheloneae</taxon>
        <taxon>Penstemon</taxon>
    </lineage>
</organism>
<evidence type="ECO:0000256" key="3">
    <source>
        <dbReference type="ARBA" id="ARBA00022525"/>
    </source>
</evidence>
<dbReference type="Gene3D" id="2.40.480.10">
    <property type="entry name" value="Allene oxide cyclase-like"/>
    <property type="match status" value="1"/>
</dbReference>
<evidence type="ECO:0000313" key="6">
    <source>
        <dbReference type="Proteomes" id="UP001291926"/>
    </source>
</evidence>
<evidence type="ECO:0000256" key="2">
    <source>
        <dbReference type="ARBA" id="ARBA00011738"/>
    </source>
</evidence>
<protein>
    <recommendedName>
        <fullName evidence="4">Dirigent protein</fullName>
    </recommendedName>
</protein>
<feature type="signal peptide" evidence="4">
    <location>
        <begin position="1"/>
        <end position="19"/>
    </location>
</feature>
<dbReference type="EMBL" id="JAYDYQ010000472">
    <property type="protein sequence ID" value="KAK4493324.1"/>
    <property type="molecule type" value="Genomic_DNA"/>
</dbReference>
<comment type="function">
    <text evidence="4">Dirigent proteins impart stereoselectivity on the phenoxy radical-coupling reaction, yielding optically active lignans from two molecules of coniferyl alcohol in the biosynthesis of lignans, flavonolignans, and alkaloids and thus plays a central role in plant secondary metabolism.</text>
</comment>
<keyword evidence="4" id="KW-0052">Apoplast</keyword>
<evidence type="ECO:0000256" key="4">
    <source>
        <dbReference type="RuleBase" id="RU363099"/>
    </source>
</evidence>
<reference evidence="5 6" key="1">
    <citation type="journal article" date="2023" name="bioRxiv">
        <title>Genome report: Whole genome sequence and annotation of Penstemon davidsonii.</title>
        <authorList>
            <person name="Ostevik K.L."/>
            <person name="Alabady M."/>
            <person name="Zhang M."/>
            <person name="Rausher M.D."/>
        </authorList>
    </citation>
    <scope>NUCLEOTIDE SEQUENCE [LARGE SCALE GENOMIC DNA]</scope>
    <source>
        <strain evidence="5">DNT005</strain>
        <tissue evidence="5">Whole leaf</tissue>
    </source>
</reference>
<sequence>MAKISTILLLSSFFFIALSSTCAIAKGLNEEKSWREAFCQGKETTTKLHFYLQDVLGGPNATVWEVAKSPISNSATSFGQIRVLDDLITRTPNPNSKKLGRAQGLITFADLDVSALNMNLNFVFTAGRYNGSTLTILGRNQIMNVDRELPVVGGTGIFRMARGYAISNTYSYNVSTNYGILEYTVYVIHTDVSKVNNIQMVMDA</sequence>
<keyword evidence="4" id="KW-0732">Signal</keyword>
<keyword evidence="6" id="KW-1185">Reference proteome</keyword>
<comment type="subunit">
    <text evidence="2 4">Homodimer.</text>
</comment>
<evidence type="ECO:0000256" key="1">
    <source>
        <dbReference type="ARBA" id="ARBA00010746"/>
    </source>
</evidence>
<dbReference type="PANTHER" id="PTHR21495">
    <property type="entry name" value="NUCLEOPORIN-RELATED"/>
    <property type="match status" value="1"/>
</dbReference>
<dbReference type="Proteomes" id="UP001291926">
    <property type="component" value="Unassembled WGS sequence"/>
</dbReference>
<comment type="similarity">
    <text evidence="1 4">Belongs to the plant dirigent protein family.</text>
</comment>
<keyword evidence="3 4" id="KW-0964">Secreted</keyword>
<feature type="chain" id="PRO_5044987130" description="Dirigent protein" evidence="4">
    <location>
        <begin position="20"/>
        <end position="204"/>
    </location>
</feature>
<comment type="subcellular location">
    <subcellularLocation>
        <location evidence="4">Secreted</location>
        <location evidence="4">Extracellular space</location>
        <location evidence="4">Apoplast</location>
    </subcellularLocation>
</comment>